<accession>A0A4R2B759</accession>
<evidence type="ECO:0000256" key="1">
    <source>
        <dbReference type="SAM" id="SignalP"/>
    </source>
</evidence>
<dbReference type="RefSeq" id="WP_132009244.1">
    <property type="nucleotide sequence ID" value="NZ_JABUHM010000011.1"/>
</dbReference>
<evidence type="ECO:0000313" key="2">
    <source>
        <dbReference type="EMBL" id="TCN22548.1"/>
    </source>
</evidence>
<dbReference type="Gene3D" id="3.40.190.10">
    <property type="entry name" value="Periplasmic binding protein-like II"/>
    <property type="match status" value="1"/>
</dbReference>
<proteinExistence type="predicted"/>
<protein>
    <recommendedName>
        <fullName evidence="4">Extracellular solute-binding protein</fullName>
    </recommendedName>
</protein>
<sequence length="176" mass="19626">MKNVGLFLVVTLLVALASGCSQNEDKLNLLFFSELPTEVDDEAETIIAKKIGGDDKLQLEFYPFHHEKIAIELAGRNGDIFFVPQEDVKNMIDPASFTALTEMADDQLMNGVPLEEFKGKDPDTGEWQVYAVPVGNESLLLKEIGMTLQKPLAAFIPNYSEDKEEALELLKYLTDN</sequence>
<evidence type="ECO:0000313" key="3">
    <source>
        <dbReference type="Proteomes" id="UP000295689"/>
    </source>
</evidence>
<evidence type="ECO:0008006" key="4">
    <source>
        <dbReference type="Google" id="ProtNLM"/>
    </source>
</evidence>
<reference evidence="2 3" key="1">
    <citation type="journal article" date="2015" name="Stand. Genomic Sci.">
        <title>Genomic Encyclopedia of Bacterial and Archaeal Type Strains, Phase III: the genomes of soil and plant-associated and newly described type strains.</title>
        <authorList>
            <person name="Whitman W.B."/>
            <person name="Woyke T."/>
            <person name="Klenk H.P."/>
            <person name="Zhou Y."/>
            <person name="Lilburn T.G."/>
            <person name="Beck B.J."/>
            <person name="De Vos P."/>
            <person name="Vandamme P."/>
            <person name="Eisen J.A."/>
            <person name="Garrity G."/>
            <person name="Hugenholtz P."/>
            <person name="Kyrpides N.C."/>
        </authorList>
    </citation>
    <scope>NUCLEOTIDE SEQUENCE [LARGE SCALE GENOMIC DNA]</scope>
    <source>
        <strain evidence="2 3">CV53</strain>
    </source>
</reference>
<dbReference type="Proteomes" id="UP000295689">
    <property type="component" value="Unassembled WGS sequence"/>
</dbReference>
<organism evidence="2 3">
    <name type="scientific">Mesobacillus foraminis</name>
    <dbReference type="NCBI Taxonomy" id="279826"/>
    <lineage>
        <taxon>Bacteria</taxon>
        <taxon>Bacillati</taxon>
        <taxon>Bacillota</taxon>
        <taxon>Bacilli</taxon>
        <taxon>Bacillales</taxon>
        <taxon>Bacillaceae</taxon>
        <taxon>Mesobacillus</taxon>
    </lineage>
</organism>
<keyword evidence="3" id="KW-1185">Reference proteome</keyword>
<feature type="chain" id="PRO_5020536694" description="Extracellular solute-binding protein" evidence="1">
    <location>
        <begin position="24"/>
        <end position="176"/>
    </location>
</feature>
<gene>
    <name evidence="2" type="ORF">EV146_11013</name>
</gene>
<keyword evidence="1" id="KW-0732">Signal</keyword>
<feature type="signal peptide" evidence="1">
    <location>
        <begin position="1"/>
        <end position="23"/>
    </location>
</feature>
<dbReference type="AlphaFoldDB" id="A0A4R2B759"/>
<dbReference type="EMBL" id="SLVV01000010">
    <property type="protein sequence ID" value="TCN22548.1"/>
    <property type="molecule type" value="Genomic_DNA"/>
</dbReference>
<dbReference type="PROSITE" id="PS51257">
    <property type="entry name" value="PROKAR_LIPOPROTEIN"/>
    <property type="match status" value="1"/>
</dbReference>
<comment type="caution">
    <text evidence="2">The sequence shown here is derived from an EMBL/GenBank/DDBJ whole genome shotgun (WGS) entry which is preliminary data.</text>
</comment>
<name>A0A4R2B759_9BACI</name>